<comment type="caution">
    <text evidence="1">The sequence shown here is derived from an EMBL/GenBank/DDBJ whole genome shotgun (WGS) entry which is preliminary data.</text>
</comment>
<dbReference type="InterPro" id="IPR008912">
    <property type="entry name" value="Uncharacterised_CoxE"/>
</dbReference>
<accession>A0ABY2TPK1</accession>
<evidence type="ECO:0000313" key="1">
    <source>
        <dbReference type="EMBL" id="TKZ33468.1"/>
    </source>
</evidence>
<dbReference type="Pfam" id="PF05762">
    <property type="entry name" value="VWA_CoxE"/>
    <property type="match status" value="1"/>
</dbReference>
<dbReference type="Gene3D" id="3.40.50.410">
    <property type="entry name" value="von Willebrand factor, type A domain"/>
    <property type="match status" value="1"/>
</dbReference>
<reference evidence="1 2" key="1">
    <citation type="journal article" date="2019" name="Anaerobe">
        <title>Brachyspira catarrhinii sp. nov., an anaerobic intestinal spirochaete isolated from vervet monkeys may have been misidentified as Brachyspira aalborgi in previous studies.</title>
        <authorList>
            <person name="Phillips N.D."/>
            <person name="La T."/>
            <person name="Hampson D.J."/>
        </authorList>
    </citation>
    <scope>NUCLEOTIDE SEQUENCE [LARGE SCALE GENOMIC DNA]</scope>
    <source>
        <strain evidence="1 2">Z12</strain>
    </source>
</reference>
<organism evidence="1 2">
    <name type="scientific">Brachyspira catarrhinii</name>
    <dbReference type="NCBI Taxonomy" id="2528966"/>
    <lineage>
        <taxon>Bacteria</taxon>
        <taxon>Pseudomonadati</taxon>
        <taxon>Spirochaetota</taxon>
        <taxon>Spirochaetia</taxon>
        <taxon>Brachyspirales</taxon>
        <taxon>Brachyspiraceae</taxon>
        <taxon>Brachyspira</taxon>
    </lineage>
</organism>
<protein>
    <submittedName>
        <fullName evidence="1">VWA domain-containing protein</fullName>
    </submittedName>
</protein>
<dbReference type="PANTHER" id="PTHR30634:SF16">
    <property type="entry name" value="OUTER-MEMBRANE LIPOPROTEIN LOLB"/>
    <property type="match status" value="1"/>
</dbReference>
<dbReference type="InterPro" id="IPR050458">
    <property type="entry name" value="LolB"/>
</dbReference>
<dbReference type="SUPFAM" id="SSF53300">
    <property type="entry name" value="vWA-like"/>
    <property type="match status" value="1"/>
</dbReference>
<gene>
    <name evidence="1" type="ORF">EZH24_08600</name>
</gene>
<keyword evidence="2" id="KW-1185">Reference proteome</keyword>
<dbReference type="InterPro" id="IPR036465">
    <property type="entry name" value="vWFA_dom_sf"/>
</dbReference>
<proteinExistence type="predicted"/>
<sequence length="392" mass="45316">MQNKTDDLDLNKRNLNRWRLILGSFAEDNLKVDGEYFEIDETLNFLYDREYSESGGYSLNNLNDFNNFNNSKEKRFSREKSSLTVPKWISKVKKLFPKETVEIMQNQALEKYKLTEILTDENILKEIEPNIELLKNILAFKDTMNAGVKKLAYEIVKKVVEEIKNKMEIEIKKVFYGKKLANSTAVNKIFKNLDIKKTVRHNLKNYDYKDKKFFVDKLYFNQNIKKYNPYNIIILIDESGSMLDSVIYTSVMASIFANLPYLSVKLVIFDISIVDLSEYIREPIDILFKVQLGGGTDIVKALEYAKKITIAPDKTIVILISDLFDSNDYKLMYKNASDIIESGSKLFVLTALDYNANISYDKEAAKYFSKIGAKVGALTPNKLSKWISDSIF</sequence>
<dbReference type="EMBL" id="SJDU01000233">
    <property type="protein sequence ID" value="TKZ33468.1"/>
    <property type="molecule type" value="Genomic_DNA"/>
</dbReference>
<dbReference type="RefSeq" id="WP_137998758.1">
    <property type="nucleotide sequence ID" value="NZ_SJDU01000233.1"/>
</dbReference>
<evidence type="ECO:0000313" key="2">
    <source>
        <dbReference type="Proteomes" id="UP000310168"/>
    </source>
</evidence>
<name>A0ABY2TPK1_9SPIR</name>
<dbReference type="Proteomes" id="UP000310168">
    <property type="component" value="Unassembled WGS sequence"/>
</dbReference>
<dbReference type="PANTHER" id="PTHR30634">
    <property type="entry name" value="OUTER MEMBRANE LOLAB LIPOPROTEIN INSERTION APPARATUS"/>
    <property type="match status" value="1"/>
</dbReference>